<comment type="similarity">
    <text evidence="1">Belongs to the 3-beta-HSD family.</text>
</comment>
<evidence type="ECO:0000313" key="3">
    <source>
        <dbReference type="EMBL" id="SFE91793.1"/>
    </source>
</evidence>
<sequence>MLQDKSDLFDIDETYPYPKEPNSYYGKSKMLAEQGIIAFNGNIQKIILRPTFIYGKGVNAIKTLKEKIKSGGFSWIDKGNVWMEMVYVKNVVEGIVMAMSNGKNNEIYNITDHSKLTVKAFLSDLMATENVSISNKNTPSFIAKPAASIVEKLWKIFKLKSYPPLTRFDLSFIAMNRQYKTTKAINELKYKPIYTTEDALNEMRKNTSC</sequence>
<dbReference type="GO" id="GO:0006694">
    <property type="term" value="P:steroid biosynthetic process"/>
    <property type="evidence" value="ECO:0007669"/>
    <property type="project" value="InterPro"/>
</dbReference>
<evidence type="ECO:0000313" key="4">
    <source>
        <dbReference type="Proteomes" id="UP000181976"/>
    </source>
</evidence>
<feature type="domain" description="3-beta hydroxysteroid dehydrogenase/isomerase" evidence="2">
    <location>
        <begin position="6"/>
        <end position="125"/>
    </location>
</feature>
<evidence type="ECO:0000259" key="2">
    <source>
        <dbReference type="Pfam" id="PF01073"/>
    </source>
</evidence>
<reference evidence="3 4" key="1">
    <citation type="submission" date="2016-10" db="EMBL/GenBank/DDBJ databases">
        <authorList>
            <person name="de Groot N.N."/>
        </authorList>
    </citation>
    <scope>NUCLEOTIDE SEQUENCE [LARGE SCALE GENOMIC DNA]</scope>
    <source>
        <strain evidence="3 4">DSM 19012</strain>
    </source>
</reference>
<dbReference type="InterPro" id="IPR050177">
    <property type="entry name" value="Lipid_A_modif_metabolic_enz"/>
</dbReference>
<dbReference type="EMBL" id="FONA01000022">
    <property type="protein sequence ID" value="SFE91793.1"/>
    <property type="molecule type" value="Genomic_DNA"/>
</dbReference>
<dbReference type="PANTHER" id="PTHR43245">
    <property type="entry name" value="BIFUNCTIONAL POLYMYXIN RESISTANCE PROTEIN ARNA"/>
    <property type="match status" value="1"/>
</dbReference>
<dbReference type="GO" id="GO:0016616">
    <property type="term" value="F:oxidoreductase activity, acting on the CH-OH group of donors, NAD or NADP as acceptor"/>
    <property type="evidence" value="ECO:0007669"/>
    <property type="project" value="InterPro"/>
</dbReference>
<organism evidence="3 4">
    <name type="scientific">Thermophagus xiamenensis</name>
    <dbReference type="NCBI Taxonomy" id="385682"/>
    <lineage>
        <taxon>Bacteria</taxon>
        <taxon>Pseudomonadati</taxon>
        <taxon>Bacteroidota</taxon>
        <taxon>Bacteroidia</taxon>
        <taxon>Marinilabiliales</taxon>
        <taxon>Marinilabiliaceae</taxon>
        <taxon>Thermophagus</taxon>
    </lineage>
</organism>
<dbReference type="SUPFAM" id="SSF51735">
    <property type="entry name" value="NAD(P)-binding Rossmann-fold domains"/>
    <property type="match status" value="1"/>
</dbReference>
<dbReference type="GO" id="GO:0016853">
    <property type="term" value="F:isomerase activity"/>
    <property type="evidence" value="ECO:0007669"/>
    <property type="project" value="UniProtKB-KW"/>
</dbReference>
<keyword evidence="4" id="KW-1185">Reference proteome</keyword>
<dbReference type="Gene3D" id="3.40.50.720">
    <property type="entry name" value="NAD(P)-binding Rossmann-like Domain"/>
    <property type="match status" value="1"/>
</dbReference>
<dbReference type="eggNOG" id="COG0451">
    <property type="taxonomic scope" value="Bacteria"/>
</dbReference>
<dbReference type="AlphaFoldDB" id="A0A1I2EGH7"/>
<keyword evidence="3" id="KW-0413">Isomerase</keyword>
<protein>
    <submittedName>
        <fullName evidence="3">3-beta hydroxysteroid dehydrogenase/isomerase family protein</fullName>
    </submittedName>
</protein>
<dbReference type="Pfam" id="PF01073">
    <property type="entry name" value="3Beta_HSD"/>
    <property type="match status" value="1"/>
</dbReference>
<dbReference type="InterPro" id="IPR002225">
    <property type="entry name" value="3Beta_OHSteriod_DH/Estase"/>
</dbReference>
<dbReference type="InParanoid" id="A0A1I2EGH7"/>
<dbReference type="STRING" id="385682.SAMN05444380_12268"/>
<proteinExistence type="inferred from homology"/>
<accession>A0A1I2EGH7</accession>
<gene>
    <name evidence="3" type="ORF">SAMN05444380_12268</name>
</gene>
<evidence type="ECO:0000256" key="1">
    <source>
        <dbReference type="ARBA" id="ARBA00009219"/>
    </source>
</evidence>
<dbReference type="Proteomes" id="UP000181976">
    <property type="component" value="Unassembled WGS sequence"/>
</dbReference>
<dbReference type="InterPro" id="IPR036291">
    <property type="entry name" value="NAD(P)-bd_dom_sf"/>
</dbReference>
<name>A0A1I2EGH7_9BACT</name>